<dbReference type="GO" id="GO:0010124">
    <property type="term" value="P:phenylacetate catabolic process"/>
    <property type="evidence" value="ECO:0007669"/>
    <property type="project" value="TreeGrafter"/>
</dbReference>
<dbReference type="GO" id="GO:0005777">
    <property type="term" value="C:peroxisome"/>
    <property type="evidence" value="ECO:0007669"/>
    <property type="project" value="TreeGrafter"/>
</dbReference>
<dbReference type="GO" id="GO:0003988">
    <property type="term" value="F:acetyl-CoA C-acyltransferase activity"/>
    <property type="evidence" value="ECO:0007669"/>
    <property type="project" value="TreeGrafter"/>
</dbReference>
<keyword evidence="1" id="KW-0276">Fatty acid metabolism</keyword>
<gene>
    <name evidence="4" type="ORF">CTI12_AA587290</name>
</gene>
<dbReference type="Gene3D" id="3.40.47.10">
    <property type="match status" value="3"/>
</dbReference>
<evidence type="ECO:0000256" key="2">
    <source>
        <dbReference type="ARBA" id="ARBA00023098"/>
    </source>
</evidence>
<protein>
    <submittedName>
        <fullName evidence="4">Chain A, Peroxisomal 3-Ketoacyl-Coa Thiolase</fullName>
    </submittedName>
</protein>
<keyword evidence="5" id="KW-1185">Reference proteome</keyword>
<organism evidence="4 5">
    <name type="scientific">Artemisia annua</name>
    <name type="common">Sweet wormwood</name>
    <dbReference type="NCBI Taxonomy" id="35608"/>
    <lineage>
        <taxon>Eukaryota</taxon>
        <taxon>Viridiplantae</taxon>
        <taxon>Streptophyta</taxon>
        <taxon>Embryophyta</taxon>
        <taxon>Tracheophyta</taxon>
        <taxon>Spermatophyta</taxon>
        <taxon>Magnoliopsida</taxon>
        <taxon>eudicotyledons</taxon>
        <taxon>Gunneridae</taxon>
        <taxon>Pentapetalae</taxon>
        <taxon>asterids</taxon>
        <taxon>campanulids</taxon>
        <taxon>Asterales</taxon>
        <taxon>Asteraceae</taxon>
        <taxon>Asteroideae</taxon>
        <taxon>Anthemideae</taxon>
        <taxon>Artemisiinae</taxon>
        <taxon>Artemisia</taxon>
    </lineage>
</organism>
<feature type="domain" description="Thiolase N-terminal" evidence="3">
    <location>
        <begin position="109"/>
        <end position="205"/>
    </location>
</feature>
<dbReference type="SUPFAM" id="SSF53901">
    <property type="entry name" value="Thiolase-like"/>
    <property type="match status" value="1"/>
</dbReference>
<dbReference type="InterPro" id="IPR016039">
    <property type="entry name" value="Thiolase-like"/>
</dbReference>
<sequence>MPNFCTSRRDDGIYRCLVTEKTNLNPAEVGDIVVGSVLGVGSQRSSECRMAAFYAGFPVLKAVTEKTNLNPAEVGDIVVGSVLGVGSQRSSECRMAAFYAGFPAADVPAAIKVGFYDIGIGAGLESMTANPMAWDGSVNPRVKTIAQAQDCLLPMGITSENVSQRFGVTRKEQDQALVDSNRKAAAATAFGKFKDEIIRVKTKVDSNRKAAAATAFGKFKDEIIRVKTKIVDPKTGDEKPVTISFDHGVRSGTTLADLAKLEPVFKKDGSTTAGFTDETTSDYQCNLGPDGRQGTLMNGLIYAPQGNSWFM</sequence>
<dbReference type="PANTHER" id="PTHR43853:SF8">
    <property type="entry name" value="3-KETOACYL-COA THIOLASE, PEROXISOMAL"/>
    <property type="match status" value="1"/>
</dbReference>
<dbReference type="InterPro" id="IPR020616">
    <property type="entry name" value="Thiolase_N"/>
</dbReference>
<dbReference type="Proteomes" id="UP000245207">
    <property type="component" value="Unassembled WGS sequence"/>
</dbReference>
<keyword evidence="2" id="KW-0443">Lipid metabolism</keyword>
<dbReference type="InterPro" id="IPR050215">
    <property type="entry name" value="Thiolase-like_sf_Thiolase"/>
</dbReference>
<proteinExistence type="predicted"/>
<evidence type="ECO:0000256" key="1">
    <source>
        <dbReference type="ARBA" id="ARBA00022832"/>
    </source>
</evidence>
<dbReference type="OrthoDB" id="1742789at2759"/>
<comment type="caution">
    <text evidence="4">The sequence shown here is derived from an EMBL/GenBank/DDBJ whole genome shotgun (WGS) entry which is preliminary data.</text>
</comment>
<dbReference type="GO" id="GO:0006635">
    <property type="term" value="P:fatty acid beta-oxidation"/>
    <property type="evidence" value="ECO:0007669"/>
    <property type="project" value="TreeGrafter"/>
</dbReference>
<accession>A0A2U1KLX0</accession>
<dbReference type="EMBL" id="PKPP01016370">
    <property type="protein sequence ID" value="PWA37780.1"/>
    <property type="molecule type" value="Genomic_DNA"/>
</dbReference>
<dbReference type="PANTHER" id="PTHR43853">
    <property type="entry name" value="3-KETOACYL-COA THIOLASE, PEROXISOMAL"/>
    <property type="match status" value="1"/>
</dbReference>
<reference evidence="4 5" key="1">
    <citation type="journal article" date="2018" name="Mol. Plant">
        <title>The genome of Artemisia annua provides insight into the evolution of Asteraceae family and artemisinin biosynthesis.</title>
        <authorList>
            <person name="Shen Q."/>
            <person name="Zhang L."/>
            <person name="Liao Z."/>
            <person name="Wang S."/>
            <person name="Yan T."/>
            <person name="Shi P."/>
            <person name="Liu M."/>
            <person name="Fu X."/>
            <person name="Pan Q."/>
            <person name="Wang Y."/>
            <person name="Lv Z."/>
            <person name="Lu X."/>
            <person name="Zhang F."/>
            <person name="Jiang W."/>
            <person name="Ma Y."/>
            <person name="Chen M."/>
            <person name="Hao X."/>
            <person name="Li L."/>
            <person name="Tang Y."/>
            <person name="Lv G."/>
            <person name="Zhou Y."/>
            <person name="Sun X."/>
            <person name="Brodelius P.E."/>
            <person name="Rose J.K.C."/>
            <person name="Tang K."/>
        </authorList>
    </citation>
    <scope>NUCLEOTIDE SEQUENCE [LARGE SCALE GENOMIC DNA]</scope>
    <source>
        <strain evidence="5">cv. Huhao1</strain>
        <tissue evidence="4">Leaf</tissue>
    </source>
</reference>
<evidence type="ECO:0000313" key="4">
    <source>
        <dbReference type="EMBL" id="PWA37780.1"/>
    </source>
</evidence>
<dbReference type="AlphaFoldDB" id="A0A2U1KLX0"/>
<evidence type="ECO:0000313" key="5">
    <source>
        <dbReference type="Proteomes" id="UP000245207"/>
    </source>
</evidence>
<name>A0A2U1KLX0_ARTAN</name>
<dbReference type="STRING" id="35608.A0A2U1KLX0"/>
<evidence type="ECO:0000259" key="3">
    <source>
        <dbReference type="Pfam" id="PF00108"/>
    </source>
</evidence>
<dbReference type="Pfam" id="PF00108">
    <property type="entry name" value="Thiolase_N"/>
    <property type="match status" value="1"/>
</dbReference>